<dbReference type="AlphaFoldDB" id="Q1J405"/>
<dbReference type="HOGENOM" id="CLU_2261998_0_0_5"/>
<dbReference type="EMBL" id="CP000357">
    <property type="protein sequence ID" value="ABF54918.1"/>
    <property type="molecule type" value="Genomic_DNA"/>
</dbReference>
<sequence>MPHLGGTAHGIKIVILPYRGMASFFSFSAQTGRSETGPDSAISGGQVRQEMNFSLYANSKSATVAIAADSEFDSREIRHRWHRNPSSHALIRARLAQYQANAE</sequence>
<keyword evidence="1" id="KW-0614">Plasmid</keyword>
<dbReference type="KEGG" id="sal:Sala_3215"/>
<reference evidence="1 2" key="1">
    <citation type="journal article" date="2009" name="Proc. Natl. Acad. Sci. U.S.A.">
        <title>The genomic basis of trophic strategy in marine bacteria.</title>
        <authorList>
            <person name="Lauro F.M."/>
            <person name="McDougald D."/>
            <person name="Thomas T."/>
            <person name="Williams T.J."/>
            <person name="Egan S."/>
            <person name="Rice S."/>
            <person name="DeMaere M.Z."/>
            <person name="Ting L."/>
            <person name="Ertan H."/>
            <person name="Johnson J."/>
            <person name="Ferriera S."/>
            <person name="Lapidus A."/>
            <person name="Anderson I."/>
            <person name="Kyrpides N."/>
            <person name="Munk A.C."/>
            <person name="Detter C."/>
            <person name="Han C.S."/>
            <person name="Brown M.V."/>
            <person name="Robb F.T."/>
            <person name="Kjelleberg S."/>
            <person name="Cavicchioli R."/>
        </authorList>
    </citation>
    <scope>NUCLEOTIDE SEQUENCE [LARGE SCALE GENOMIC DNA]</scope>
    <source>
        <strain evidence="2">DSM 13593 / LMG 18877 / RB2256</strain>
        <plasmid evidence="2">Plasmid F</plasmid>
    </source>
</reference>
<dbReference type="Proteomes" id="UP000006578">
    <property type="component" value="Plasmid F plasmid"/>
</dbReference>
<organism evidence="1 2">
    <name type="scientific">Sphingopyxis alaskensis (strain DSM 13593 / LMG 18877 / RB2256)</name>
    <name type="common">Sphingomonas alaskensis</name>
    <dbReference type="NCBI Taxonomy" id="317655"/>
    <lineage>
        <taxon>Bacteria</taxon>
        <taxon>Pseudomonadati</taxon>
        <taxon>Pseudomonadota</taxon>
        <taxon>Alphaproteobacteria</taxon>
        <taxon>Sphingomonadales</taxon>
        <taxon>Sphingomonadaceae</taxon>
        <taxon>Sphingopyxis</taxon>
    </lineage>
</organism>
<keyword evidence="2" id="KW-1185">Reference proteome</keyword>
<geneLocation type="plasmid" evidence="2">
    <name>F</name>
</geneLocation>
<name>Q1J405_SPHAL</name>
<evidence type="ECO:0000313" key="1">
    <source>
        <dbReference type="EMBL" id="ABF54918.1"/>
    </source>
</evidence>
<evidence type="ECO:0000313" key="2">
    <source>
        <dbReference type="Proteomes" id="UP000006578"/>
    </source>
</evidence>
<accession>Q1J405</accession>
<protein>
    <submittedName>
        <fullName evidence="1">Uncharacterized protein</fullName>
    </submittedName>
</protein>
<gene>
    <name evidence="1" type="ordered locus">Sala_3215</name>
</gene>
<proteinExistence type="predicted"/>